<evidence type="ECO:0000256" key="6">
    <source>
        <dbReference type="ARBA" id="ARBA00023098"/>
    </source>
</evidence>
<dbReference type="EC" id="2.7.8.7" evidence="8"/>
<dbReference type="Gene3D" id="3.90.470.20">
    <property type="entry name" value="4'-phosphopantetheinyl transferase domain"/>
    <property type="match status" value="1"/>
</dbReference>
<dbReference type="NCBIfam" id="TIGR00516">
    <property type="entry name" value="acpS"/>
    <property type="match status" value="1"/>
</dbReference>
<dbReference type="Pfam" id="PF01648">
    <property type="entry name" value="ACPS"/>
    <property type="match status" value="1"/>
</dbReference>
<comment type="catalytic activity">
    <reaction evidence="8">
        <text>apo-[ACP] + CoA = holo-[ACP] + adenosine 3',5'-bisphosphate + H(+)</text>
        <dbReference type="Rhea" id="RHEA:12068"/>
        <dbReference type="Rhea" id="RHEA-COMP:9685"/>
        <dbReference type="Rhea" id="RHEA-COMP:9690"/>
        <dbReference type="ChEBI" id="CHEBI:15378"/>
        <dbReference type="ChEBI" id="CHEBI:29999"/>
        <dbReference type="ChEBI" id="CHEBI:57287"/>
        <dbReference type="ChEBI" id="CHEBI:58343"/>
        <dbReference type="ChEBI" id="CHEBI:64479"/>
        <dbReference type="EC" id="2.7.8.7"/>
    </reaction>
</comment>
<evidence type="ECO:0000256" key="7">
    <source>
        <dbReference type="ARBA" id="ARBA00023160"/>
    </source>
</evidence>
<keyword evidence="11" id="KW-1185">Reference proteome</keyword>
<comment type="function">
    <text evidence="8">Transfers the 4'-phosphopantetheine moiety from coenzyme A to a Ser of acyl-carrier-protein.</text>
</comment>
<name>A0ABT9XID3_9BACL</name>
<dbReference type="Proteomes" id="UP001232973">
    <property type="component" value="Unassembled WGS sequence"/>
</dbReference>
<sequence length="125" mass="13677">MIRGIGTDIVEISRVQAAARRHGAKLEARILSESEQRLAAALPDPRRIEFLAGRFAAKEAIGKAIGRGIGHLRMRSVSIEADAAGKPVVHWRDEDDARPFAEGRWHVSISHSDTTAFAVAIWEDG</sequence>
<evidence type="ECO:0000256" key="4">
    <source>
        <dbReference type="ARBA" id="ARBA00022832"/>
    </source>
</evidence>
<evidence type="ECO:0000256" key="5">
    <source>
        <dbReference type="ARBA" id="ARBA00022842"/>
    </source>
</evidence>
<evidence type="ECO:0000313" key="11">
    <source>
        <dbReference type="Proteomes" id="UP001232973"/>
    </source>
</evidence>
<comment type="subcellular location">
    <subcellularLocation>
        <location evidence="8">Cytoplasm</location>
    </subcellularLocation>
</comment>
<keyword evidence="6 8" id="KW-0443">Lipid metabolism</keyword>
<keyword evidence="2 8" id="KW-0808">Transferase</keyword>
<dbReference type="EMBL" id="JAUSTP010000014">
    <property type="protein sequence ID" value="MDQ0190075.1"/>
    <property type="molecule type" value="Genomic_DNA"/>
</dbReference>
<organism evidence="10 11">
    <name type="scientific">Alicyclobacillus cycloheptanicus</name>
    <dbReference type="NCBI Taxonomy" id="1457"/>
    <lineage>
        <taxon>Bacteria</taxon>
        <taxon>Bacillati</taxon>
        <taxon>Bacillota</taxon>
        <taxon>Bacilli</taxon>
        <taxon>Bacillales</taxon>
        <taxon>Alicyclobacillaceae</taxon>
        <taxon>Alicyclobacillus</taxon>
    </lineage>
</organism>
<comment type="caution">
    <text evidence="10">The sequence shown here is derived from an EMBL/GenBank/DDBJ whole genome shotgun (WGS) entry which is preliminary data.</text>
</comment>
<dbReference type="InterPro" id="IPR004568">
    <property type="entry name" value="Ppantetheine-prot_Trfase_dom"/>
</dbReference>
<proteinExistence type="inferred from homology"/>
<dbReference type="SUPFAM" id="SSF56214">
    <property type="entry name" value="4'-phosphopantetheinyl transferase"/>
    <property type="match status" value="1"/>
</dbReference>
<feature type="domain" description="4'-phosphopantetheinyl transferase" evidence="9">
    <location>
        <begin position="4"/>
        <end position="106"/>
    </location>
</feature>
<dbReference type="InterPro" id="IPR002582">
    <property type="entry name" value="ACPS"/>
</dbReference>
<keyword evidence="8" id="KW-0963">Cytoplasm</keyword>
<feature type="binding site" evidence="8">
    <location>
        <position position="59"/>
    </location>
    <ligand>
        <name>Mg(2+)</name>
        <dbReference type="ChEBI" id="CHEBI:18420"/>
    </ligand>
</feature>
<evidence type="ECO:0000256" key="2">
    <source>
        <dbReference type="ARBA" id="ARBA00022679"/>
    </source>
</evidence>
<evidence type="ECO:0000256" key="3">
    <source>
        <dbReference type="ARBA" id="ARBA00022723"/>
    </source>
</evidence>
<keyword evidence="7 8" id="KW-0275">Fatty acid biosynthesis</keyword>
<dbReference type="HAMAP" id="MF_00101">
    <property type="entry name" value="AcpS"/>
    <property type="match status" value="1"/>
</dbReference>
<gene>
    <name evidence="8" type="primary">acpS</name>
    <name evidence="10" type="ORF">J2S03_001938</name>
</gene>
<feature type="binding site" evidence="8">
    <location>
        <position position="8"/>
    </location>
    <ligand>
        <name>Mg(2+)</name>
        <dbReference type="ChEBI" id="CHEBI:18420"/>
    </ligand>
</feature>
<dbReference type="InterPro" id="IPR008278">
    <property type="entry name" value="4-PPantetheinyl_Trfase_dom"/>
</dbReference>
<evidence type="ECO:0000256" key="8">
    <source>
        <dbReference type="HAMAP-Rule" id="MF_00101"/>
    </source>
</evidence>
<protein>
    <recommendedName>
        <fullName evidence="8">Holo-[acyl-carrier-protein] synthase</fullName>
        <shortName evidence="8">Holo-ACP synthase</shortName>
        <ecNumber evidence="8">2.7.8.7</ecNumber>
    </recommendedName>
    <alternativeName>
        <fullName evidence="8">4'-phosphopantetheinyl transferase AcpS</fullName>
    </alternativeName>
</protein>
<keyword evidence="3 8" id="KW-0479">Metal-binding</keyword>
<comment type="similarity">
    <text evidence="8">Belongs to the P-Pant transferase superfamily. AcpS family.</text>
</comment>
<dbReference type="InterPro" id="IPR037143">
    <property type="entry name" value="4-PPantetheinyl_Trfase_dom_sf"/>
</dbReference>
<dbReference type="GO" id="GO:0008897">
    <property type="term" value="F:holo-[acyl-carrier-protein] synthase activity"/>
    <property type="evidence" value="ECO:0007669"/>
    <property type="project" value="UniProtKB-EC"/>
</dbReference>
<keyword evidence="5 8" id="KW-0460">Magnesium</keyword>
<evidence type="ECO:0000259" key="9">
    <source>
        <dbReference type="Pfam" id="PF01648"/>
    </source>
</evidence>
<dbReference type="NCBIfam" id="TIGR00556">
    <property type="entry name" value="pantethn_trn"/>
    <property type="match status" value="1"/>
</dbReference>
<dbReference type="RefSeq" id="WP_274456833.1">
    <property type="nucleotide sequence ID" value="NZ_CP067097.1"/>
</dbReference>
<comment type="cofactor">
    <cofactor evidence="8">
        <name>Mg(2+)</name>
        <dbReference type="ChEBI" id="CHEBI:18420"/>
    </cofactor>
</comment>
<evidence type="ECO:0000256" key="1">
    <source>
        <dbReference type="ARBA" id="ARBA00022516"/>
    </source>
</evidence>
<evidence type="ECO:0000313" key="10">
    <source>
        <dbReference type="EMBL" id="MDQ0190075.1"/>
    </source>
</evidence>
<keyword evidence="1 8" id="KW-0444">Lipid biosynthesis</keyword>
<reference evidence="10 11" key="1">
    <citation type="submission" date="2023-07" db="EMBL/GenBank/DDBJ databases">
        <title>Genomic Encyclopedia of Type Strains, Phase IV (KMG-IV): sequencing the most valuable type-strain genomes for metagenomic binning, comparative biology and taxonomic classification.</title>
        <authorList>
            <person name="Goeker M."/>
        </authorList>
    </citation>
    <scope>NUCLEOTIDE SEQUENCE [LARGE SCALE GENOMIC DNA]</scope>
    <source>
        <strain evidence="10 11">DSM 4006</strain>
    </source>
</reference>
<accession>A0ABT9XID3</accession>
<keyword evidence="4 8" id="KW-0276">Fatty acid metabolism</keyword>